<dbReference type="RefSeq" id="WP_071613845.1">
    <property type="nucleotide sequence ID" value="NZ_CP015756.1"/>
</dbReference>
<evidence type="ECO:0000313" key="2">
    <source>
        <dbReference type="Proteomes" id="UP000182569"/>
    </source>
</evidence>
<keyword evidence="2" id="KW-1185">Reference proteome</keyword>
<evidence type="ECO:0000313" key="1">
    <source>
        <dbReference type="EMBL" id="APC41553.1"/>
    </source>
</evidence>
<gene>
    <name evidence="1" type="ORF">A7L45_16445</name>
</gene>
<protein>
    <submittedName>
        <fullName evidence="1">Uncharacterized protein</fullName>
    </submittedName>
</protein>
<dbReference type="Proteomes" id="UP000182569">
    <property type="component" value="Chromosome"/>
</dbReference>
<accession>A0A1J0GJN8</accession>
<sequence length="71" mass="8249">MQRLNSTMLGQVAYTLKHIAHNEGIELAKLRYDIKVEKLVPSGKTCGCWYVVQTELDRYLKKWNEVPVNVK</sequence>
<dbReference type="KEGG" id="ceu:A7L45_16445"/>
<organism evidence="1 2">
    <name type="scientific">Clostridium estertheticum subsp. estertheticum</name>
    <dbReference type="NCBI Taxonomy" id="1552"/>
    <lineage>
        <taxon>Bacteria</taxon>
        <taxon>Bacillati</taxon>
        <taxon>Bacillota</taxon>
        <taxon>Clostridia</taxon>
        <taxon>Eubacteriales</taxon>
        <taxon>Clostridiaceae</taxon>
        <taxon>Clostridium</taxon>
    </lineage>
</organism>
<name>A0A1J0GJN8_9CLOT</name>
<dbReference type="AlphaFoldDB" id="A0A1J0GJN8"/>
<proteinExistence type="predicted"/>
<reference evidence="2" key="1">
    <citation type="journal article" date="2016" name="Front. Microbiol.">
        <title>Complete Genome Sequence of Clostridium estertheticum DSM 8809, a Microbe Identified in Spoiled Vacuum Packed Beef.</title>
        <authorList>
            <person name="Yu Z."/>
            <person name="Gunn L."/>
            <person name="Brennan E."/>
            <person name="Reid R."/>
            <person name="Wall P.G."/>
            <person name="Gaora O.P."/>
            <person name="Hurley D."/>
            <person name="Bolton D."/>
            <person name="Fanning S."/>
        </authorList>
    </citation>
    <scope>NUCLEOTIDE SEQUENCE [LARGE SCALE GENOMIC DNA]</scope>
    <source>
        <strain evidence="2">DSM 8809</strain>
    </source>
</reference>
<dbReference type="EMBL" id="CP015756">
    <property type="protein sequence ID" value="APC41553.1"/>
    <property type="molecule type" value="Genomic_DNA"/>
</dbReference>
<dbReference type="STRING" id="1552.A7L45_16445"/>